<keyword evidence="7" id="KW-1185">Reference proteome</keyword>
<proteinExistence type="predicted"/>
<dbReference type="Pfam" id="PF01551">
    <property type="entry name" value="Peptidase_M23"/>
    <property type="match status" value="1"/>
</dbReference>
<evidence type="ECO:0000313" key="7">
    <source>
        <dbReference type="Proteomes" id="UP000000637"/>
    </source>
</evidence>
<dbReference type="EMBL" id="CP000474">
    <property type="protein sequence ID" value="ABM07161.1"/>
    <property type="molecule type" value="Genomic_DNA"/>
</dbReference>
<dbReference type="InterPro" id="IPR050570">
    <property type="entry name" value="Cell_wall_metabolism_enzyme"/>
</dbReference>
<organism evidence="6 7">
    <name type="scientific">Paenarthrobacter aurescens (strain TC1)</name>
    <dbReference type="NCBI Taxonomy" id="290340"/>
    <lineage>
        <taxon>Bacteria</taxon>
        <taxon>Bacillati</taxon>
        <taxon>Actinomycetota</taxon>
        <taxon>Actinomycetes</taxon>
        <taxon>Micrococcales</taxon>
        <taxon>Micrococcaceae</taxon>
        <taxon>Paenarthrobacter</taxon>
    </lineage>
</organism>
<dbReference type="eggNOG" id="COG4942">
    <property type="taxonomic scope" value="Bacteria"/>
</dbReference>
<feature type="compositionally biased region" description="Pro residues" evidence="3">
    <location>
        <begin position="332"/>
        <end position="345"/>
    </location>
</feature>
<dbReference type="PANTHER" id="PTHR21666">
    <property type="entry name" value="PEPTIDASE-RELATED"/>
    <property type="match status" value="1"/>
</dbReference>
<reference evidence="6 7" key="1">
    <citation type="journal article" date="2006" name="PLoS Genet.">
        <title>Secrets of soil survival revealed by the genome sequence of Arthrobacter aurescens TC1.</title>
        <authorList>
            <person name="Mongodin E.F."/>
            <person name="Shapir N."/>
            <person name="Daugherty S.C."/>
            <person name="DeBoy R.T."/>
            <person name="Emerson J.B."/>
            <person name="Shvartzbeyn A."/>
            <person name="Radune D."/>
            <person name="Vamathevan J."/>
            <person name="Riggs F."/>
            <person name="Grinberg V."/>
            <person name="Khouri H."/>
            <person name="Wackett L.P."/>
            <person name="Nelson K.E."/>
            <person name="Sadowsky M.J."/>
        </authorList>
    </citation>
    <scope>NUCLEOTIDE SEQUENCE [LARGE SCALE GENOMIC DNA]</scope>
    <source>
        <strain evidence="6 7">TC1</strain>
    </source>
</reference>
<feature type="coiled-coil region" evidence="2">
    <location>
        <begin position="116"/>
        <end position="150"/>
    </location>
</feature>
<dbReference type="GO" id="GO:0004222">
    <property type="term" value="F:metalloendopeptidase activity"/>
    <property type="evidence" value="ECO:0007669"/>
    <property type="project" value="TreeGrafter"/>
</dbReference>
<keyword evidence="2" id="KW-0175">Coiled coil</keyword>
<dbReference type="PANTHER" id="PTHR21666:SF289">
    <property type="entry name" value="L-ALA--D-GLU ENDOPEPTIDASE"/>
    <property type="match status" value="1"/>
</dbReference>
<evidence type="ECO:0000256" key="2">
    <source>
        <dbReference type="SAM" id="Coils"/>
    </source>
</evidence>
<dbReference type="STRING" id="290340.AAur_2654"/>
<feature type="transmembrane region" description="Helical" evidence="4">
    <location>
        <begin position="38"/>
        <end position="58"/>
    </location>
</feature>
<evidence type="ECO:0000259" key="5">
    <source>
        <dbReference type="Pfam" id="PF01551"/>
    </source>
</evidence>
<dbReference type="CDD" id="cd12797">
    <property type="entry name" value="M23_peptidase"/>
    <property type="match status" value="1"/>
</dbReference>
<dbReference type="HOGENOM" id="CLU_029425_4_3_11"/>
<keyword evidence="4" id="KW-1133">Transmembrane helix</keyword>
<name>A1R808_PAEAT</name>
<dbReference type="Gene3D" id="6.10.250.3150">
    <property type="match status" value="1"/>
</dbReference>
<evidence type="ECO:0000313" key="6">
    <source>
        <dbReference type="EMBL" id="ABM07161.1"/>
    </source>
</evidence>
<dbReference type="InterPro" id="IPR016047">
    <property type="entry name" value="M23ase_b-sheet_dom"/>
</dbReference>
<sequence length="489" mass="51207">MNAPDSTINNADKRKGLLMTTLDPNPLRRRLASGHARFVGAVLAVGLAVSLLSGAPTAQADSLEDQQAALEAEAARVQASLEFVDSNIAKAAGDLVIYQGRLPGAQQALLEAQGRVASAVKEVEALAARVELAQQNKAKITEQLESDKQKITDTKKLIGQIASQAYKSGGVPTNIALLFGSSESGSLTESMDLADQAMRSQNAAMTKLTQQNATNVNSQARLVAVEEEIQDLKAKADAALDREKSARDEAASKKAEVDKLIEDTTRLNGQLQAAKPGIEANLARVKAEQNTVAAEIVERDRKLREAWEAEQRRIAEEAAAAAAAAAAAQGRPAPPEPPYSPPPAGSPSAFGLRHPFASAVPITSGFGWRATPPGTIDFYGTGGYMHTGIDFGAACGTPVYAAAAGEVFNSGWNSADGGGWRVKLSHGVVQGNSLTTIYYHNSSIVVANGQQVSAGQLIAYSGSTGNSTGCHAHFETWLNSAAVDPMTLL</sequence>
<protein>
    <submittedName>
        <fullName evidence="6">M23 peptidase domain protein</fullName>
    </submittedName>
</protein>
<keyword evidence="4" id="KW-0812">Transmembrane</keyword>
<keyword evidence="4" id="KW-0472">Membrane</keyword>
<feature type="region of interest" description="Disordered" evidence="3">
    <location>
        <begin position="320"/>
        <end position="348"/>
    </location>
</feature>
<dbReference type="SUPFAM" id="SSF51261">
    <property type="entry name" value="Duplicated hybrid motif"/>
    <property type="match status" value="1"/>
</dbReference>
<feature type="coiled-coil region" evidence="2">
    <location>
        <begin position="215"/>
        <end position="263"/>
    </location>
</feature>
<evidence type="ECO:0000256" key="3">
    <source>
        <dbReference type="SAM" id="MobiDB-lite"/>
    </source>
</evidence>
<evidence type="ECO:0000256" key="1">
    <source>
        <dbReference type="ARBA" id="ARBA00022729"/>
    </source>
</evidence>
<dbReference type="KEGG" id="aau:AAur_2654"/>
<dbReference type="AlphaFoldDB" id="A1R808"/>
<keyword evidence="1" id="KW-0732">Signal</keyword>
<feature type="compositionally biased region" description="Low complexity" evidence="3">
    <location>
        <begin position="320"/>
        <end position="331"/>
    </location>
</feature>
<gene>
    <name evidence="6" type="ordered locus">AAur_2654</name>
</gene>
<accession>A1R808</accession>
<dbReference type="SUPFAM" id="SSF57997">
    <property type="entry name" value="Tropomyosin"/>
    <property type="match status" value="1"/>
</dbReference>
<dbReference type="Gene3D" id="2.70.70.10">
    <property type="entry name" value="Glucose Permease (Domain IIA)"/>
    <property type="match status" value="1"/>
</dbReference>
<dbReference type="InterPro" id="IPR011055">
    <property type="entry name" value="Dup_hybrid_motif"/>
</dbReference>
<evidence type="ECO:0000256" key="4">
    <source>
        <dbReference type="SAM" id="Phobius"/>
    </source>
</evidence>
<feature type="domain" description="M23ase beta-sheet core" evidence="5">
    <location>
        <begin position="385"/>
        <end position="485"/>
    </location>
</feature>
<dbReference type="Proteomes" id="UP000000637">
    <property type="component" value="Chromosome"/>
</dbReference>